<evidence type="ECO:0000256" key="1">
    <source>
        <dbReference type="SAM" id="Phobius"/>
    </source>
</evidence>
<reference evidence="3 4" key="1">
    <citation type="submission" date="2018-01" db="EMBL/GenBank/DDBJ databases">
        <title>Arthrobacter sp. nov., from glaciers in China.</title>
        <authorList>
            <person name="Liu Q."/>
            <person name="Xin Y.-H."/>
        </authorList>
    </citation>
    <scope>NUCLEOTIDE SEQUENCE [LARGE SCALE GENOMIC DNA]</scope>
    <source>
        <strain evidence="3 4">HLT2-12-2</strain>
    </source>
</reference>
<keyword evidence="4" id="KW-1185">Reference proteome</keyword>
<feature type="domain" description="TadE-like" evidence="2">
    <location>
        <begin position="14"/>
        <end position="56"/>
    </location>
</feature>
<keyword evidence="1" id="KW-1133">Transmembrane helix</keyword>
<evidence type="ECO:0000259" key="2">
    <source>
        <dbReference type="Pfam" id="PF07811"/>
    </source>
</evidence>
<keyword evidence="1" id="KW-0472">Membrane</keyword>
<comment type="caution">
    <text evidence="3">The sequence shown here is derived from an EMBL/GenBank/DDBJ whole genome shotgun (WGS) entry which is preliminary data.</text>
</comment>
<dbReference type="Proteomes" id="UP000237061">
    <property type="component" value="Unassembled WGS sequence"/>
</dbReference>
<keyword evidence="1" id="KW-0812">Transmembrane</keyword>
<evidence type="ECO:0000313" key="4">
    <source>
        <dbReference type="Proteomes" id="UP000237061"/>
    </source>
</evidence>
<dbReference type="AlphaFoldDB" id="A0A2S3ZTE4"/>
<proteinExistence type="predicted"/>
<dbReference type="InterPro" id="IPR012495">
    <property type="entry name" value="TadE-like_dom"/>
</dbReference>
<dbReference type="EMBL" id="PPXC01000013">
    <property type="protein sequence ID" value="POH72525.1"/>
    <property type="molecule type" value="Genomic_DNA"/>
</dbReference>
<protein>
    <recommendedName>
        <fullName evidence="2">TadE-like domain-containing protein</fullName>
    </recommendedName>
</protein>
<feature type="transmembrane region" description="Helical" evidence="1">
    <location>
        <begin position="20"/>
        <end position="37"/>
    </location>
</feature>
<sequence length="146" mass="14911">MKLWGLFKLKSESGSSSVSFAIIAPAILLVVGFLFFAGRVSIAGNVVESAAVAAARDASLARTQTGAVANAEGAARRVLAEQGISCSTLTINIDTSGFRAPLGQLGTVRATVTCVANLSDIGIPGIPGEKSLTSSAISPVDSYRQR</sequence>
<organism evidence="3 4">
    <name type="scientific">Arthrobacter glacialis</name>
    <dbReference type="NCBI Taxonomy" id="1664"/>
    <lineage>
        <taxon>Bacteria</taxon>
        <taxon>Bacillati</taxon>
        <taxon>Actinomycetota</taxon>
        <taxon>Actinomycetes</taxon>
        <taxon>Micrococcales</taxon>
        <taxon>Micrococcaceae</taxon>
        <taxon>Arthrobacter</taxon>
    </lineage>
</organism>
<dbReference type="Pfam" id="PF07811">
    <property type="entry name" value="TadE"/>
    <property type="match status" value="1"/>
</dbReference>
<accession>A0A2S3ZTE4</accession>
<gene>
    <name evidence="3" type="ORF">CVS27_15505</name>
</gene>
<name>A0A2S3ZTE4_ARTGL</name>
<evidence type="ECO:0000313" key="3">
    <source>
        <dbReference type="EMBL" id="POH72525.1"/>
    </source>
</evidence>